<proteinExistence type="predicted"/>
<name>A0A1I6JT13_9FIRM</name>
<dbReference type="InterPro" id="IPR027417">
    <property type="entry name" value="P-loop_NTPase"/>
</dbReference>
<dbReference type="OrthoDB" id="9770408at2"/>
<evidence type="ECO:0000259" key="2">
    <source>
        <dbReference type="Pfam" id="PF21537"/>
    </source>
</evidence>
<dbReference type="AlphaFoldDB" id="A0A1I6JT13"/>
<dbReference type="Pfam" id="PF21537">
    <property type="entry name" value="DUF1980_C"/>
    <property type="match status" value="1"/>
</dbReference>
<dbReference type="Pfam" id="PF02492">
    <property type="entry name" value="cobW"/>
    <property type="match status" value="1"/>
</dbReference>
<dbReference type="EMBL" id="FOYZ01000006">
    <property type="protein sequence ID" value="SFR82106.1"/>
    <property type="molecule type" value="Genomic_DNA"/>
</dbReference>
<evidence type="ECO:0000313" key="4">
    <source>
        <dbReference type="Proteomes" id="UP000199659"/>
    </source>
</evidence>
<keyword evidence="4" id="KW-1185">Reference proteome</keyword>
<feature type="domain" description="CobW/HypB/UreG nucleotide-binding" evidence="1">
    <location>
        <begin position="4"/>
        <end position="170"/>
    </location>
</feature>
<protein>
    <submittedName>
        <fullName evidence="3">TIGR03943 family protein</fullName>
    </submittedName>
</protein>
<sequence length="316" mass="36698">MEIPVYIVTGFLEGGKTVFIQETLESDDFTKDERTLLITCEEGMVTYEKEFLSKVYTEQVEINCEEELTEEFLASCQIKYKPDRILFEYNGMWKLETLLTVKMPANWEIVQIINLVNADTFPVYLTNMRSLVIEQFTNTDMVIFNRCEEMTPGAAYIRTIKAVNPRAQIYFETKSGKPLEVEEVLPYDLDAEVVEIADQDFGIWYVDAMDEPKKYVGKTIKLKGLVYKSDKFSKGTFVPGRFAMTCCADDIAFIGFISKGTKEQLPMIEQLVNREWVMVTAEVRNEFCKDYRKKGPVLYIKEIEYADKPEEELIYF</sequence>
<dbReference type="InterPro" id="IPR003495">
    <property type="entry name" value="CobW/HypB/UreG_nucleotide-bd"/>
</dbReference>
<dbReference type="InterPro" id="IPR048447">
    <property type="entry name" value="DUF1980_C"/>
</dbReference>
<gene>
    <name evidence="3" type="ORF">SAMN05661086_01978</name>
</gene>
<evidence type="ECO:0000313" key="3">
    <source>
        <dbReference type="EMBL" id="SFR82106.1"/>
    </source>
</evidence>
<organism evidence="3 4">
    <name type="scientific">Anaeromicropila populeti</name>
    <dbReference type="NCBI Taxonomy" id="37658"/>
    <lineage>
        <taxon>Bacteria</taxon>
        <taxon>Bacillati</taxon>
        <taxon>Bacillota</taxon>
        <taxon>Clostridia</taxon>
        <taxon>Lachnospirales</taxon>
        <taxon>Lachnospiraceae</taxon>
        <taxon>Anaeromicropila</taxon>
    </lineage>
</organism>
<dbReference type="STRING" id="37658.SAMN05661086_01978"/>
<reference evidence="3 4" key="1">
    <citation type="submission" date="2016-10" db="EMBL/GenBank/DDBJ databases">
        <authorList>
            <person name="de Groot N.N."/>
        </authorList>
    </citation>
    <scope>NUCLEOTIDE SEQUENCE [LARGE SCALE GENOMIC DNA]</scope>
    <source>
        <strain evidence="3 4">743A</strain>
    </source>
</reference>
<evidence type="ECO:0000259" key="1">
    <source>
        <dbReference type="Pfam" id="PF02492"/>
    </source>
</evidence>
<dbReference type="PANTHER" id="PTHR40047:SF1">
    <property type="entry name" value="UPF0703 PROTEIN YCGQ"/>
    <property type="match status" value="1"/>
</dbReference>
<dbReference type="InterPro" id="IPR052955">
    <property type="entry name" value="UPF0703_membrane_permease"/>
</dbReference>
<feature type="domain" description="DUF1980" evidence="2">
    <location>
        <begin position="180"/>
        <end position="315"/>
    </location>
</feature>
<dbReference type="PANTHER" id="PTHR40047">
    <property type="entry name" value="UPF0703 PROTEIN YCGQ"/>
    <property type="match status" value="1"/>
</dbReference>
<dbReference type="SUPFAM" id="SSF52540">
    <property type="entry name" value="P-loop containing nucleoside triphosphate hydrolases"/>
    <property type="match status" value="1"/>
</dbReference>
<dbReference type="RefSeq" id="WP_092560512.1">
    <property type="nucleotide sequence ID" value="NZ_FOYZ01000006.1"/>
</dbReference>
<dbReference type="Gene3D" id="3.40.50.300">
    <property type="entry name" value="P-loop containing nucleotide triphosphate hydrolases"/>
    <property type="match status" value="1"/>
</dbReference>
<accession>A0A1I6JT13</accession>
<dbReference type="Proteomes" id="UP000199659">
    <property type="component" value="Unassembled WGS sequence"/>
</dbReference>